<name>A0A0D7AFL5_9AGAR</name>
<reference evidence="1 2" key="1">
    <citation type="journal article" date="2015" name="Fungal Genet. Biol.">
        <title>Evolution of novel wood decay mechanisms in Agaricales revealed by the genome sequences of Fistulina hepatica and Cylindrobasidium torrendii.</title>
        <authorList>
            <person name="Floudas D."/>
            <person name="Held B.W."/>
            <person name="Riley R."/>
            <person name="Nagy L.G."/>
            <person name="Koehler G."/>
            <person name="Ransdell A.S."/>
            <person name="Younus H."/>
            <person name="Chow J."/>
            <person name="Chiniquy J."/>
            <person name="Lipzen A."/>
            <person name="Tritt A."/>
            <person name="Sun H."/>
            <person name="Haridas S."/>
            <person name="LaButti K."/>
            <person name="Ohm R.A."/>
            <person name="Kues U."/>
            <person name="Blanchette R.A."/>
            <person name="Grigoriev I.V."/>
            <person name="Minto R.E."/>
            <person name="Hibbett D.S."/>
        </authorList>
    </citation>
    <scope>NUCLEOTIDE SEQUENCE [LARGE SCALE GENOMIC DNA]</scope>
    <source>
        <strain evidence="1 2">ATCC 64428</strain>
    </source>
</reference>
<protein>
    <submittedName>
        <fullName evidence="1">Uncharacterized protein</fullName>
    </submittedName>
</protein>
<evidence type="ECO:0000313" key="2">
    <source>
        <dbReference type="Proteomes" id="UP000054144"/>
    </source>
</evidence>
<dbReference type="EMBL" id="KN881822">
    <property type="protein sequence ID" value="KIY48686.1"/>
    <property type="molecule type" value="Genomic_DNA"/>
</dbReference>
<dbReference type="AlphaFoldDB" id="A0A0D7AFL5"/>
<keyword evidence="2" id="KW-1185">Reference proteome</keyword>
<gene>
    <name evidence="1" type="ORF">FISHEDRAFT_10464</name>
</gene>
<sequence length="71" mass="8008">KAKTTTQLKSYFADAQVLNTKMKIRTAQTESGVKDTFQEHFLGKLFGSYAKTKGKEKKQEMLDSAIQHLPS</sequence>
<organism evidence="1 2">
    <name type="scientific">Fistulina hepatica ATCC 64428</name>
    <dbReference type="NCBI Taxonomy" id="1128425"/>
    <lineage>
        <taxon>Eukaryota</taxon>
        <taxon>Fungi</taxon>
        <taxon>Dikarya</taxon>
        <taxon>Basidiomycota</taxon>
        <taxon>Agaricomycotina</taxon>
        <taxon>Agaricomycetes</taxon>
        <taxon>Agaricomycetidae</taxon>
        <taxon>Agaricales</taxon>
        <taxon>Fistulinaceae</taxon>
        <taxon>Fistulina</taxon>
    </lineage>
</organism>
<evidence type="ECO:0000313" key="1">
    <source>
        <dbReference type="EMBL" id="KIY48686.1"/>
    </source>
</evidence>
<feature type="non-terminal residue" evidence="1">
    <location>
        <position position="1"/>
    </location>
</feature>
<dbReference type="OrthoDB" id="3025013at2759"/>
<proteinExistence type="predicted"/>
<dbReference type="Proteomes" id="UP000054144">
    <property type="component" value="Unassembled WGS sequence"/>
</dbReference>
<accession>A0A0D7AFL5</accession>
<feature type="non-terminal residue" evidence="1">
    <location>
        <position position="71"/>
    </location>
</feature>